<dbReference type="PANTHER" id="PTHR36974">
    <property type="entry name" value="MEMBRANE PROTEIN-RELATED"/>
    <property type="match status" value="1"/>
</dbReference>
<dbReference type="Proteomes" id="UP001597083">
    <property type="component" value="Unassembled WGS sequence"/>
</dbReference>
<dbReference type="EMBL" id="JBHTIR010004368">
    <property type="protein sequence ID" value="MFD0857148.1"/>
    <property type="molecule type" value="Genomic_DNA"/>
</dbReference>
<dbReference type="PANTHER" id="PTHR36974:SF1">
    <property type="entry name" value="DOXX FAMILY MEMBRANE PROTEIN"/>
    <property type="match status" value="1"/>
</dbReference>
<reference evidence="3" key="1">
    <citation type="journal article" date="2019" name="Int. J. Syst. Evol. Microbiol.">
        <title>The Global Catalogue of Microorganisms (GCM) 10K type strain sequencing project: providing services to taxonomists for standard genome sequencing and annotation.</title>
        <authorList>
            <consortium name="The Broad Institute Genomics Platform"/>
            <consortium name="The Broad Institute Genome Sequencing Center for Infectious Disease"/>
            <person name="Wu L."/>
            <person name="Ma J."/>
        </authorList>
    </citation>
    <scope>NUCLEOTIDE SEQUENCE [LARGE SCALE GENOMIC DNA]</scope>
    <source>
        <strain evidence="3">JCM 31696</strain>
    </source>
</reference>
<feature type="transmembrane region" description="Helical" evidence="1">
    <location>
        <begin position="12"/>
        <end position="30"/>
    </location>
</feature>
<comment type="caution">
    <text evidence="2">The sequence shown here is derived from an EMBL/GenBank/DDBJ whole genome shotgun (WGS) entry which is preliminary data.</text>
</comment>
<feature type="transmembrane region" description="Helical" evidence="1">
    <location>
        <begin position="37"/>
        <end position="57"/>
    </location>
</feature>
<keyword evidence="1" id="KW-0812">Transmembrane</keyword>
<keyword evidence="3" id="KW-1185">Reference proteome</keyword>
<name>A0ABW3CUW5_9ACTN</name>
<protein>
    <recommendedName>
        <fullName evidence="4">DoxX family membrane protein</fullName>
    </recommendedName>
</protein>
<keyword evidence="1" id="KW-0472">Membrane</keyword>
<keyword evidence="1" id="KW-1133">Transmembrane helix</keyword>
<gene>
    <name evidence="2" type="ORF">ACFQ07_33390</name>
</gene>
<evidence type="ECO:0000256" key="1">
    <source>
        <dbReference type="SAM" id="Phobius"/>
    </source>
</evidence>
<evidence type="ECO:0000313" key="3">
    <source>
        <dbReference type="Proteomes" id="UP001597083"/>
    </source>
</evidence>
<proteinExistence type="predicted"/>
<feature type="transmembrane region" description="Helical" evidence="1">
    <location>
        <begin position="106"/>
        <end position="128"/>
    </location>
</feature>
<organism evidence="2 3">
    <name type="scientific">Actinomadura adrarensis</name>
    <dbReference type="NCBI Taxonomy" id="1819600"/>
    <lineage>
        <taxon>Bacteria</taxon>
        <taxon>Bacillati</taxon>
        <taxon>Actinomycetota</taxon>
        <taxon>Actinomycetes</taxon>
        <taxon>Streptosporangiales</taxon>
        <taxon>Thermomonosporaceae</taxon>
        <taxon>Actinomadura</taxon>
    </lineage>
</organism>
<sequence length="177" mass="19108">MEDLINAIGPETLVAVAVAPVLRLLGALGVRRFVDWPACAAHAMAFYLVLTGMVRFVPDSVAAMPSAEELARMVPPFVPFPLAMVYLTGVLELLIAVGLVLTRTRWFAAVGLAVMLPLLLPANIYAALNDIPLNGVEATPLWIRIPQQLAYIAIAVWIARSADSTRARRPLSQSAPR</sequence>
<feature type="transmembrane region" description="Helical" evidence="1">
    <location>
        <begin position="140"/>
        <end position="159"/>
    </location>
</feature>
<evidence type="ECO:0000313" key="2">
    <source>
        <dbReference type="EMBL" id="MFD0857148.1"/>
    </source>
</evidence>
<evidence type="ECO:0008006" key="4">
    <source>
        <dbReference type="Google" id="ProtNLM"/>
    </source>
</evidence>
<accession>A0ABW3CUW5</accession>
<feature type="transmembrane region" description="Helical" evidence="1">
    <location>
        <begin position="77"/>
        <end position="99"/>
    </location>
</feature>